<evidence type="ECO:0000259" key="8">
    <source>
        <dbReference type="Pfam" id="PF08281"/>
    </source>
</evidence>
<keyword evidence="5" id="KW-0804">Transcription</keyword>
<dbReference type="NCBIfam" id="TIGR02937">
    <property type="entry name" value="sigma70-ECF"/>
    <property type="match status" value="1"/>
</dbReference>
<comment type="similarity">
    <text evidence="1">Belongs to the sigma-70 factor family. ECF subfamily.</text>
</comment>
<evidence type="ECO:0000313" key="9">
    <source>
        <dbReference type="EMBL" id="GAA1961334.1"/>
    </source>
</evidence>
<dbReference type="InterPro" id="IPR007627">
    <property type="entry name" value="RNA_pol_sigma70_r2"/>
</dbReference>
<feature type="region of interest" description="Disordered" evidence="6">
    <location>
        <begin position="164"/>
        <end position="186"/>
    </location>
</feature>
<dbReference type="Pfam" id="PF04542">
    <property type="entry name" value="Sigma70_r2"/>
    <property type="match status" value="1"/>
</dbReference>
<feature type="domain" description="RNA polymerase sigma factor 70 region 4 type 2" evidence="8">
    <location>
        <begin position="106"/>
        <end position="158"/>
    </location>
</feature>
<dbReference type="CDD" id="cd06171">
    <property type="entry name" value="Sigma70_r4"/>
    <property type="match status" value="1"/>
</dbReference>
<keyword evidence="4" id="KW-0238">DNA-binding</keyword>
<dbReference type="PANTHER" id="PTHR43133">
    <property type="entry name" value="RNA POLYMERASE ECF-TYPE SIGMA FACTO"/>
    <property type="match status" value="1"/>
</dbReference>
<dbReference type="RefSeq" id="WP_344656429.1">
    <property type="nucleotide sequence ID" value="NZ_BAAAQM010000007.1"/>
</dbReference>
<evidence type="ECO:0000256" key="1">
    <source>
        <dbReference type="ARBA" id="ARBA00010641"/>
    </source>
</evidence>
<organism evidence="9 10">
    <name type="scientific">Catenulispora subtropica</name>
    <dbReference type="NCBI Taxonomy" id="450798"/>
    <lineage>
        <taxon>Bacteria</taxon>
        <taxon>Bacillati</taxon>
        <taxon>Actinomycetota</taxon>
        <taxon>Actinomycetes</taxon>
        <taxon>Catenulisporales</taxon>
        <taxon>Catenulisporaceae</taxon>
        <taxon>Catenulispora</taxon>
    </lineage>
</organism>
<dbReference type="EMBL" id="BAAAQM010000007">
    <property type="protein sequence ID" value="GAA1961334.1"/>
    <property type="molecule type" value="Genomic_DNA"/>
</dbReference>
<dbReference type="PANTHER" id="PTHR43133:SF50">
    <property type="entry name" value="ECF RNA POLYMERASE SIGMA FACTOR SIGM"/>
    <property type="match status" value="1"/>
</dbReference>
<comment type="caution">
    <text evidence="9">The sequence shown here is derived from an EMBL/GenBank/DDBJ whole genome shotgun (WGS) entry which is preliminary data.</text>
</comment>
<dbReference type="Pfam" id="PF08281">
    <property type="entry name" value="Sigma70_r4_2"/>
    <property type="match status" value="1"/>
</dbReference>
<proteinExistence type="inferred from homology"/>
<dbReference type="InterPro" id="IPR014325">
    <property type="entry name" value="RNA_pol_sigma-E_actinobac"/>
</dbReference>
<dbReference type="InterPro" id="IPR039425">
    <property type="entry name" value="RNA_pol_sigma-70-like"/>
</dbReference>
<dbReference type="InterPro" id="IPR013249">
    <property type="entry name" value="RNA_pol_sigma70_r4_t2"/>
</dbReference>
<reference evidence="9 10" key="1">
    <citation type="journal article" date="2019" name="Int. J. Syst. Evol. Microbiol.">
        <title>The Global Catalogue of Microorganisms (GCM) 10K type strain sequencing project: providing services to taxonomists for standard genome sequencing and annotation.</title>
        <authorList>
            <consortium name="The Broad Institute Genomics Platform"/>
            <consortium name="The Broad Institute Genome Sequencing Center for Infectious Disease"/>
            <person name="Wu L."/>
            <person name="Ma J."/>
        </authorList>
    </citation>
    <scope>NUCLEOTIDE SEQUENCE [LARGE SCALE GENOMIC DNA]</scope>
    <source>
        <strain evidence="9 10">JCM 16013</strain>
    </source>
</reference>
<name>A0ABN2R089_9ACTN</name>
<evidence type="ECO:0000256" key="2">
    <source>
        <dbReference type="ARBA" id="ARBA00023015"/>
    </source>
</evidence>
<dbReference type="Proteomes" id="UP001499854">
    <property type="component" value="Unassembled WGS sequence"/>
</dbReference>
<evidence type="ECO:0000256" key="6">
    <source>
        <dbReference type="SAM" id="MobiDB-lite"/>
    </source>
</evidence>
<dbReference type="SUPFAM" id="SSF88659">
    <property type="entry name" value="Sigma3 and sigma4 domains of RNA polymerase sigma factors"/>
    <property type="match status" value="1"/>
</dbReference>
<evidence type="ECO:0000256" key="5">
    <source>
        <dbReference type="ARBA" id="ARBA00023163"/>
    </source>
</evidence>
<dbReference type="InterPro" id="IPR013325">
    <property type="entry name" value="RNA_pol_sigma_r2"/>
</dbReference>
<protein>
    <submittedName>
        <fullName evidence="9">SigE family RNA polymerase sigma factor</fullName>
    </submittedName>
</protein>
<dbReference type="InterPro" id="IPR014284">
    <property type="entry name" value="RNA_pol_sigma-70_dom"/>
</dbReference>
<gene>
    <name evidence="9" type="ORF">GCM10009838_17390</name>
</gene>
<dbReference type="Gene3D" id="1.10.10.10">
    <property type="entry name" value="Winged helix-like DNA-binding domain superfamily/Winged helix DNA-binding domain"/>
    <property type="match status" value="1"/>
</dbReference>
<feature type="compositionally biased region" description="Basic and acidic residues" evidence="6">
    <location>
        <begin position="176"/>
        <end position="186"/>
    </location>
</feature>
<dbReference type="Gene3D" id="1.10.1740.10">
    <property type="match status" value="1"/>
</dbReference>
<keyword evidence="3" id="KW-0731">Sigma factor</keyword>
<dbReference type="InterPro" id="IPR013324">
    <property type="entry name" value="RNA_pol_sigma_r3/r4-like"/>
</dbReference>
<feature type="domain" description="RNA polymerase sigma-70 region 2" evidence="7">
    <location>
        <begin position="18"/>
        <end position="78"/>
    </location>
</feature>
<evidence type="ECO:0000313" key="10">
    <source>
        <dbReference type="Proteomes" id="UP001499854"/>
    </source>
</evidence>
<accession>A0ABN2R089</accession>
<dbReference type="SUPFAM" id="SSF88946">
    <property type="entry name" value="Sigma2 domain of RNA polymerase sigma factors"/>
    <property type="match status" value="1"/>
</dbReference>
<keyword evidence="10" id="KW-1185">Reference proteome</keyword>
<keyword evidence="2" id="KW-0805">Transcription regulation</keyword>
<evidence type="ECO:0000259" key="7">
    <source>
        <dbReference type="Pfam" id="PF04542"/>
    </source>
</evidence>
<evidence type="ECO:0000256" key="4">
    <source>
        <dbReference type="ARBA" id="ARBA00023125"/>
    </source>
</evidence>
<dbReference type="InterPro" id="IPR036388">
    <property type="entry name" value="WH-like_DNA-bd_sf"/>
</dbReference>
<sequence>MHDEDKSDFEQFMAARWQPLVRAAYVLTGNQQDAEDIAQTALTNAYSAWPRIRKADDVTVYVHRILINVFRTARRRRRVLEVLTSAVPERRSTAASAASESLHDRDEVAQALAQLAPRQRAVIVLRYLEDLTEAQTAAVLGCSVGTVKSQASKALAKLRTLHPEVSPEVSPIPVRPHAEPREQVAR</sequence>
<evidence type="ECO:0000256" key="3">
    <source>
        <dbReference type="ARBA" id="ARBA00023082"/>
    </source>
</evidence>
<dbReference type="NCBIfam" id="TIGR02983">
    <property type="entry name" value="SigE-fam_strep"/>
    <property type="match status" value="1"/>
</dbReference>